<proteinExistence type="predicted"/>
<comment type="caution">
    <text evidence="1">The sequence shown here is derived from an EMBL/GenBank/DDBJ whole genome shotgun (WGS) entry which is preliminary data.</text>
</comment>
<evidence type="ECO:0000313" key="2">
    <source>
        <dbReference type="Proteomes" id="UP001500748"/>
    </source>
</evidence>
<sequence>MLKKIIYIAIVFSYVTKLDAQVKDTISNLIILIDDKVPTTISNFRIEFSENNQKTKISMINFEQGRLLLDKFLHSKILSNNISDLKFYFDYSEFRNGNTKNYNYFIEVNKNILNQRIIIVYLYNLDDKEKRKKYRYTQLDKDRKYTFEIDGGSVFIGRPKKR</sequence>
<gene>
    <name evidence="1" type="ORF">GCM10022423_29800</name>
</gene>
<dbReference type="EMBL" id="BAABDU010000004">
    <property type="protein sequence ID" value="GAA3773333.1"/>
    <property type="molecule type" value="Genomic_DNA"/>
</dbReference>
<protein>
    <recommendedName>
        <fullName evidence="3">Intein</fullName>
    </recommendedName>
</protein>
<keyword evidence="2" id="KW-1185">Reference proteome</keyword>
<name>A0ABP7GU09_9FLAO</name>
<evidence type="ECO:0000313" key="1">
    <source>
        <dbReference type="EMBL" id="GAA3773333.1"/>
    </source>
</evidence>
<organism evidence="1 2">
    <name type="scientific">Flavobacterium ginsengiterrae</name>
    <dbReference type="NCBI Taxonomy" id="871695"/>
    <lineage>
        <taxon>Bacteria</taxon>
        <taxon>Pseudomonadati</taxon>
        <taxon>Bacteroidota</taxon>
        <taxon>Flavobacteriia</taxon>
        <taxon>Flavobacteriales</taxon>
        <taxon>Flavobacteriaceae</taxon>
        <taxon>Flavobacterium</taxon>
    </lineage>
</organism>
<accession>A0ABP7GU09</accession>
<dbReference type="Proteomes" id="UP001500748">
    <property type="component" value="Unassembled WGS sequence"/>
</dbReference>
<dbReference type="RefSeq" id="WP_345145403.1">
    <property type="nucleotide sequence ID" value="NZ_BAABDU010000004.1"/>
</dbReference>
<reference evidence="2" key="1">
    <citation type="journal article" date="2019" name="Int. J. Syst. Evol. Microbiol.">
        <title>The Global Catalogue of Microorganisms (GCM) 10K type strain sequencing project: providing services to taxonomists for standard genome sequencing and annotation.</title>
        <authorList>
            <consortium name="The Broad Institute Genomics Platform"/>
            <consortium name="The Broad Institute Genome Sequencing Center for Infectious Disease"/>
            <person name="Wu L."/>
            <person name="Ma J."/>
        </authorList>
    </citation>
    <scope>NUCLEOTIDE SEQUENCE [LARGE SCALE GENOMIC DNA]</scope>
    <source>
        <strain evidence="2">JCM 17337</strain>
    </source>
</reference>
<evidence type="ECO:0008006" key="3">
    <source>
        <dbReference type="Google" id="ProtNLM"/>
    </source>
</evidence>